<feature type="signal peptide" evidence="1">
    <location>
        <begin position="1"/>
        <end position="19"/>
    </location>
</feature>
<accession>A0A227PGF9</accession>
<proteinExistence type="predicted"/>
<dbReference type="Proteomes" id="UP000214684">
    <property type="component" value="Unassembled WGS sequence"/>
</dbReference>
<dbReference type="AlphaFoldDB" id="A0A227PGF9"/>
<keyword evidence="3" id="KW-1185">Reference proteome</keyword>
<dbReference type="OrthoDB" id="9800230at2"/>
<feature type="chain" id="PRO_5030039481" evidence="1">
    <location>
        <begin position="20"/>
        <end position="389"/>
    </location>
</feature>
<evidence type="ECO:0000256" key="1">
    <source>
        <dbReference type="SAM" id="SignalP"/>
    </source>
</evidence>
<comment type="caution">
    <text evidence="2">The sequence shown here is derived from an EMBL/GenBank/DDBJ whole genome shotgun (WGS) entry which is preliminary data.</text>
</comment>
<sequence>MKKPLLLLAILVSSFASHSQNKIITVTNSLPVDREFETIELTKKSLGLPTSAKLENYAVKEVATNTFLESQAVDNDGDGTVDVLLFQPKISASSHQDFEVLVAQNPSSSKTISCYSRFVPERTDDYAWENNKVAFRTYGPVAQKMVEDKIEGGTLTSGIDAWLKRVDYPIINKWYEKATNGTGTYHKDTGEGLDNFHVGDSRGVGGIAVKVDDKYFFSKNFISWKTITTGPIRTSFILNYANWDAKGNKITESKLISLDYGSYLSRFEINITGAKSIAAGLTLHDKKGTIGTNLKEGWLSHWEPIDDSEIGTGIVAPKNTLTSFDNHITNDKDLSNLYGNIEVKNNKAIYYVGFGWKKGSPFQTKQDWESYLSSFAKKVNTPLIVKVKK</sequence>
<evidence type="ECO:0000313" key="2">
    <source>
        <dbReference type="EMBL" id="OXG08977.1"/>
    </source>
</evidence>
<dbReference type="RefSeq" id="WP_089478062.1">
    <property type="nucleotide sequence ID" value="NZ_MUGS01000004.1"/>
</dbReference>
<dbReference type="InterPro" id="IPR032342">
    <property type="entry name" value="DUF4861"/>
</dbReference>
<protein>
    <submittedName>
        <fullName evidence="2">DUF4861 domain-containing protein</fullName>
    </submittedName>
</protein>
<name>A0A227PGF9_9FLAO</name>
<reference evidence="2 3" key="1">
    <citation type="submission" date="2016-11" db="EMBL/GenBank/DDBJ databases">
        <title>Whole genomes of Flavobacteriaceae.</title>
        <authorList>
            <person name="Stine C."/>
            <person name="Li C."/>
            <person name="Tadesse D."/>
        </authorList>
    </citation>
    <scope>NUCLEOTIDE SEQUENCE [LARGE SCALE GENOMIC DNA]</scope>
    <source>
        <strain evidence="2 3">DSM 24704</strain>
    </source>
</reference>
<dbReference type="Pfam" id="PF16153">
    <property type="entry name" value="DUF4861"/>
    <property type="match status" value="1"/>
</dbReference>
<organism evidence="2 3">
    <name type="scientific">Flavobacterium araucananum</name>
    <dbReference type="NCBI Taxonomy" id="946678"/>
    <lineage>
        <taxon>Bacteria</taxon>
        <taxon>Pseudomonadati</taxon>
        <taxon>Bacteroidota</taxon>
        <taxon>Flavobacteriia</taxon>
        <taxon>Flavobacteriales</taxon>
        <taxon>Flavobacteriaceae</taxon>
        <taxon>Flavobacterium</taxon>
    </lineage>
</organism>
<dbReference type="EMBL" id="MUGS01000004">
    <property type="protein sequence ID" value="OXG08977.1"/>
    <property type="molecule type" value="Genomic_DNA"/>
</dbReference>
<keyword evidence="1" id="KW-0732">Signal</keyword>
<gene>
    <name evidence="2" type="ORF">B0A64_02995</name>
</gene>
<evidence type="ECO:0000313" key="3">
    <source>
        <dbReference type="Proteomes" id="UP000214684"/>
    </source>
</evidence>